<comment type="similarity">
    <text evidence="1">Belongs to the peptidase C19 family.</text>
</comment>
<dbReference type="PANTHER" id="PTHR24006:SF904">
    <property type="entry name" value="UBIQUITIN CARBOXYL-TERMINAL HYDROLASE 16"/>
    <property type="match status" value="1"/>
</dbReference>
<dbReference type="Pfam" id="PF00443">
    <property type="entry name" value="UCH"/>
    <property type="match status" value="1"/>
</dbReference>
<dbReference type="InterPro" id="IPR050164">
    <property type="entry name" value="Peptidase_C19"/>
</dbReference>
<comment type="catalytic activity">
    <reaction evidence="1">
        <text>Thiol-dependent hydrolysis of ester, thioester, amide, peptide and isopeptide bonds formed by the C-terminal Gly of ubiquitin (a 76-residue protein attached to proteins as an intracellular targeting signal).</text>
        <dbReference type="EC" id="3.4.19.12"/>
    </reaction>
</comment>
<reference evidence="5 6" key="1">
    <citation type="submission" date="2023-01" db="EMBL/GenBank/DDBJ databases">
        <title>Analysis of 21 Apiospora genomes using comparative genomics revels a genus with tremendous synthesis potential of carbohydrate active enzymes and secondary metabolites.</title>
        <authorList>
            <person name="Sorensen T."/>
        </authorList>
    </citation>
    <scope>NUCLEOTIDE SEQUENCE [LARGE SCALE GENOMIC DNA]</scope>
    <source>
        <strain evidence="5 6">CBS 33761</strain>
    </source>
</reference>
<dbReference type="InterPro" id="IPR001394">
    <property type="entry name" value="Peptidase_C19_UCH"/>
</dbReference>
<protein>
    <recommendedName>
        <fullName evidence="1">Ubiquitin carboxyl-terminal hydrolase</fullName>
        <ecNumber evidence="1">3.4.19.12</ecNumber>
    </recommendedName>
</protein>
<feature type="compositionally biased region" description="Low complexity" evidence="2">
    <location>
        <begin position="561"/>
        <end position="572"/>
    </location>
</feature>
<keyword evidence="1" id="KW-0833">Ubl conjugation pathway</keyword>
<dbReference type="EMBL" id="JAQQWK010000003">
    <property type="protein sequence ID" value="KAK8044475.1"/>
    <property type="molecule type" value="Genomic_DNA"/>
</dbReference>
<feature type="compositionally biased region" description="Polar residues" evidence="2">
    <location>
        <begin position="468"/>
        <end position="486"/>
    </location>
</feature>
<dbReference type="PROSITE" id="PS00972">
    <property type="entry name" value="USP_1"/>
    <property type="match status" value="1"/>
</dbReference>
<dbReference type="PANTHER" id="PTHR24006">
    <property type="entry name" value="UBIQUITIN CARBOXYL-TERMINAL HYDROLASE"/>
    <property type="match status" value="1"/>
</dbReference>
<dbReference type="Proteomes" id="UP001444661">
    <property type="component" value="Unassembled WGS sequence"/>
</dbReference>
<evidence type="ECO:0000313" key="6">
    <source>
        <dbReference type="Proteomes" id="UP001444661"/>
    </source>
</evidence>
<keyword evidence="1" id="KW-0788">Thiol protease</keyword>
<keyword evidence="1 5" id="KW-0378">Hydrolase</keyword>
<feature type="compositionally biased region" description="Basic and acidic residues" evidence="2">
    <location>
        <begin position="220"/>
        <end position="229"/>
    </location>
</feature>
<feature type="compositionally biased region" description="Polar residues" evidence="2">
    <location>
        <begin position="573"/>
        <end position="587"/>
    </location>
</feature>
<feature type="transmembrane region" description="Helical" evidence="3">
    <location>
        <begin position="12"/>
        <end position="33"/>
    </location>
</feature>
<dbReference type="InterPro" id="IPR018200">
    <property type="entry name" value="USP_CS"/>
</dbReference>
<organism evidence="5 6">
    <name type="scientific">Apiospora rasikravindrae</name>
    <dbReference type="NCBI Taxonomy" id="990691"/>
    <lineage>
        <taxon>Eukaryota</taxon>
        <taxon>Fungi</taxon>
        <taxon>Dikarya</taxon>
        <taxon>Ascomycota</taxon>
        <taxon>Pezizomycotina</taxon>
        <taxon>Sordariomycetes</taxon>
        <taxon>Xylariomycetidae</taxon>
        <taxon>Amphisphaeriales</taxon>
        <taxon>Apiosporaceae</taxon>
        <taxon>Apiospora</taxon>
    </lineage>
</organism>
<feature type="compositionally biased region" description="Low complexity" evidence="2">
    <location>
        <begin position="608"/>
        <end position="624"/>
    </location>
</feature>
<dbReference type="GO" id="GO:0016787">
    <property type="term" value="F:hydrolase activity"/>
    <property type="evidence" value="ECO:0007669"/>
    <property type="project" value="UniProtKB-KW"/>
</dbReference>
<dbReference type="InterPro" id="IPR028889">
    <property type="entry name" value="USP"/>
</dbReference>
<sequence>MPAEKPLTVATYAAGASLAAITLVYVFAPTYLIDNEPNITKKKGVVGLTNPANDCFINSVLQALAGLTDLRVYLIRETHRRNIDEPWVYRQIVNDPSQTPTPDWKTEGLQTGLVTKGLKEILDALNERPIYKKTISATGFVKVLEVAFKQRISRQQQDAQEFLQVVAERLCDEYHAGRTARRNAREGGGLERSATNNSSAPIDGSAVEERLAGLAVNGGDEEHSEHSEQPSDSTTPHTRTGTATEDTSVDDDEEGFPLEGKFESQIECQTCHFKPRPTASTFCSLTLSVPQTSSTTLNACLDGMFKTEYVEDFKCEKCRLVHAKEVLEAEMAKSTSESFKAETRAAIEKLQHAIDTDPETPPADVVLPDTKYSPKRKIARHTRLTSFPKIMAIHLSRSIYDASMSTKNSAKVAFPEQLGMGGIINQRKYKLLGIVSHKGSHHSGHYESFRRQNVALPFSTPHAFQPSHAFTKSAQPSPITTPQVATPQIRALQKSETGSPTTSSPDLLSPTSGTSSSNPSVETLPREAAEPAPRSSPTSSHRKNAPQNSTTGRHRRESDTISIKSVAASAKSTLSKISQSARNSRTGSPAGKRATNDSTATAPTVGMPVAPAATQQSSASKTSVMSKRRKQSERWWRISDEKIKEAKTSDVLSMQKEVYLLFYELERESPAAAES</sequence>
<evidence type="ECO:0000256" key="2">
    <source>
        <dbReference type="SAM" id="MobiDB-lite"/>
    </source>
</evidence>
<dbReference type="PROSITE" id="PS00973">
    <property type="entry name" value="USP_2"/>
    <property type="match status" value="1"/>
</dbReference>
<feature type="compositionally biased region" description="Polar residues" evidence="2">
    <location>
        <begin position="230"/>
        <end position="246"/>
    </location>
</feature>
<keyword evidence="3" id="KW-0812">Transmembrane</keyword>
<evidence type="ECO:0000256" key="1">
    <source>
        <dbReference type="RuleBase" id="RU366025"/>
    </source>
</evidence>
<feature type="region of interest" description="Disordered" evidence="2">
    <location>
        <begin position="466"/>
        <end position="633"/>
    </location>
</feature>
<comment type="caution">
    <text evidence="5">The sequence shown here is derived from an EMBL/GenBank/DDBJ whole genome shotgun (WGS) entry which is preliminary data.</text>
</comment>
<dbReference type="CDD" id="cd02662">
    <property type="entry name" value="Peptidase_C19F"/>
    <property type="match status" value="1"/>
</dbReference>
<keyword evidence="1" id="KW-0645">Protease</keyword>
<feature type="compositionally biased region" description="Polar residues" evidence="2">
    <location>
        <begin position="535"/>
        <end position="551"/>
    </location>
</feature>
<feature type="domain" description="USP" evidence="4">
    <location>
        <begin position="46"/>
        <end position="666"/>
    </location>
</feature>
<keyword evidence="3" id="KW-1133">Transmembrane helix</keyword>
<evidence type="ECO:0000259" key="4">
    <source>
        <dbReference type="PROSITE" id="PS50235"/>
    </source>
</evidence>
<feature type="compositionally biased region" description="Acidic residues" evidence="2">
    <location>
        <begin position="247"/>
        <end position="256"/>
    </location>
</feature>
<dbReference type="InterPro" id="IPR038765">
    <property type="entry name" value="Papain-like_cys_pep_sf"/>
</dbReference>
<dbReference type="EC" id="3.4.19.12" evidence="1"/>
<evidence type="ECO:0000256" key="3">
    <source>
        <dbReference type="SAM" id="Phobius"/>
    </source>
</evidence>
<feature type="compositionally biased region" description="Low complexity" evidence="2">
    <location>
        <begin position="497"/>
        <end position="520"/>
    </location>
</feature>
<proteinExistence type="inferred from homology"/>
<dbReference type="Gene3D" id="3.90.70.10">
    <property type="entry name" value="Cysteine proteinases"/>
    <property type="match status" value="1"/>
</dbReference>
<name>A0ABR1TCW1_9PEZI</name>
<evidence type="ECO:0000313" key="5">
    <source>
        <dbReference type="EMBL" id="KAK8044475.1"/>
    </source>
</evidence>
<keyword evidence="6" id="KW-1185">Reference proteome</keyword>
<feature type="region of interest" description="Disordered" evidence="2">
    <location>
        <begin position="218"/>
        <end position="256"/>
    </location>
</feature>
<accession>A0ABR1TCW1</accession>
<dbReference type="PROSITE" id="PS50235">
    <property type="entry name" value="USP_3"/>
    <property type="match status" value="1"/>
</dbReference>
<dbReference type="SUPFAM" id="SSF54001">
    <property type="entry name" value="Cysteine proteinases"/>
    <property type="match status" value="1"/>
</dbReference>
<feature type="region of interest" description="Disordered" evidence="2">
    <location>
        <begin position="179"/>
        <end position="203"/>
    </location>
</feature>
<gene>
    <name evidence="5" type="ORF">PG993_004499</name>
</gene>
<keyword evidence="3" id="KW-0472">Membrane</keyword>